<feature type="signal peptide" evidence="7">
    <location>
        <begin position="1"/>
        <end position="26"/>
    </location>
</feature>
<evidence type="ECO:0000256" key="3">
    <source>
        <dbReference type="ARBA" id="ARBA00022558"/>
    </source>
</evidence>
<keyword evidence="4" id="KW-0479">Metal-binding</keyword>
<dbReference type="EMBL" id="JACHWZ010000023">
    <property type="protein sequence ID" value="MBB3063025.1"/>
    <property type="molecule type" value="Genomic_DNA"/>
</dbReference>
<dbReference type="Proteomes" id="UP000535937">
    <property type="component" value="Unassembled WGS sequence"/>
</dbReference>
<proteinExistence type="inferred from homology"/>
<keyword evidence="7" id="KW-0732">Signal</keyword>
<feature type="chain" id="PRO_5030518075" evidence="7">
    <location>
        <begin position="27"/>
        <end position="1441"/>
    </location>
</feature>
<dbReference type="SUPFAM" id="SSF50998">
    <property type="entry name" value="Quinoprotein alcohol dehydrogenase-like"/>
    <property type="match status" value="1"/>
</dbReference>
<protein>
    <submittedName>
        <fullName evidence="9">Type IV pilus assembly protein PilY1</fullName>
    </submittedName>
</protein>
<feature type="domain" description="PilY1 beta-propeller" evidence="8">
    <location>
        <begin position="955"/>
        <end position="1298"/>
    </location>
</feature>
<dbReference type="GO" id="GO:0009289">
    <property type="term" value="C:pilus"/>
    <property type="evidence" value="ECO:0007669"/>
    <property type="project" value="UniProtKB-SubCell"/>
</dbReference>
<keyword evidence="3" id="KW-1029">Fimbrium biogenesis</keyword>
<keyword evidence="6" id="KW-0281">Fimbrium</keyword>
<sequence length="1441" mass="154558">MFYKAIKTKFCSALAAAVFSLGVAHSAVSLELAQTPLFLSQPVRPIVMLNMSNDHQLYFKAYDDYTDLTGPGGERDGVAETTYINSYSYYGYFDSGKCYSYESGVFVPKAITADHYCDAVDGDWSGNFLNWATMTRMDAVRKILYGGFRSTDEAYNEANPSAEVKTVLERAFLPSDAHSFAKYYNGTDIAKLTPFTVTGGLPDTADTGITLCNTTPATSGYSQAATAAPTIRVAQGNFSLWASNERWQCLWAEEQDGHNDNDPAKSGIYAYPNSPTKDDTRVCVWRWNNGFCGAWETVLGSKLGGGDYTARVQVCRNGLEEDNCRDYPDGTKKPSGLLQRYGEHGDIHFGLMTGSYGQNKSGGVLRKQIGSMANEVAVDGDGTFTEASGIIDTLNRLRIYGYSYGEGTYNADTDGDNDNCDWGMNSFTDGSCSNWGNPQSEIYLESLRYLAGKEAPDFASDDSGRISGLTSASWNDPISSQNYCAAVSVLQFNASTSSYDADQLSGASDLGIASVNHWTDLVGAAEGIRGSNYFVGENGTDNNQLCTDKQVGNLSSVRGTCPDAPRLQGSYQIAGLAHYARKEGIRDDLPAPVTVQTYGVALAPAVPKVTVKVPGSAQQVTILPACRNSSVSGNCAIVDFKIAEQSADGTSGKLYVNWEDSEQGGDFDQDMWGVIDYAVTATTVTVTTEVMAQSTPNSMGFGYVISGTTNDGFHVHSGVNEFSYGSCNGDDCTCRRTDEGDGWDSDSACTIATARSAQYSVGASTAELLELPLYYAAKWGGYSDSVEGVSPTDAEIAASEAGTYFYAIDPAQLEEDLGNALDQVIGGAGSASSVAANSTRLGTDTVIYQALFDSAKWSGEIKAVQLQANGSLASSPTWSTKDADTFAAYGTRNIYTYTDKNGDGTPEYLPFTWDNLSTTHKALLSGNDGDAVGQERLEWVRGKNVSDMRARTTVLGDIVNSSPVYAGQQDYRFDRLSEELGGTTYAAHVSSKQDANRPEVLYVNANDGMLHGFNAANGNELFAYIPSGAYPKLKSMTEVNYGSANNPHKYSVDGPLFVGDAYFNSAWHTVLVGTYGAGAKGLFALDVTNPASPSLLFELDGTNLDIGNILGQPLVAPTADGWKVILGNGYNSGNGQAKLIIVDLDDPTDIEVIATDGSTSNGLAGPSLLTNSEGVVTAAYAGDLVGNMWKFAVANNGSWGLAYTQGQNKYPLFKAQDDSGNNQPITSAPTLGINSQMNNAIMVYFGTGRYLTSSDNLVDENTVINSFYAIADTGERVELTVTDGVPDRDSQLLEKTITQGNGVRTVSSNTDTTWWESKRGWYMDLVPSGEATPTGERVISKPLLLFDRLLFPTLITSNNPCAFGGSGWQMELVAVGDKYVGHSIFGEDGIEQEYAIIGYSELIRGGEKAYLPTSDIKGKIEVPEGTLPSEAVGRMSWRQLR</sequence>
<keyword evidence="10" id="KW-1185">Reference proteome</keyword>
<dbReference type="InterPro" id="IPR008707">
    <property type="entry name" value="B-propeller_PilY1"/>
</dbReference>
<evidence type="ECO:0000259" key="8">
    <source>
        <dbReference type="Pfam" id="PF05567"/>
    </source>
</evidence>
<dbReference type="InterPro" id="IPR011047">
    <property type="entry name" value="Quinoprotein_ADH-like_sf"/>
</dbReference>
<comment type="caution">
    <text evidence="9">The sequence shown here is derived from an EMBL/GenBank/DDBJ whole genome shotgun (WGS) entry which is preliminary data.</text>
</comment>
<evidence type="ECO:0000256" key="2">
    <source>
        <dbReference type="ARBA" id="ARBA00008387"/>
    </source>
</evidence>
<evidence type="ECO:0000256" key="5">
    <source>
        <dbReference type="ARBA" id="ARBA00022837"/>
    </source>
</evidence>
<accession>A0A7W4ZC67</accession>
<evidence type="ECO:0000313" key="9">
    <source>
        <dbReference type="EMBL" id="MBB3063025.1"/>
    </source>
</evidence>
<dbReference type="Pfam" id="PF05567">
    <property type="entry name" value="T4P_PilY1"/>
    <property type="match status" value="1"/>
</dbReference>
<evidence type="ECO:0000256" key="7">
    <source>
        <dbReference type="SAM" id="SignalP"/>
    </source>
</evidence>
<name>A0A7W4ZC67_9GAMM</name>
<evidence type="ECO:0000256" key="4">
    <source>
        <dbReference type="ARBA" id="ARBA00022723"/>
    </source>
</evidence>
<keyword evidence="5" id="KW-0106">Calcium</keyword>
<evidence type="ECO:0000256" key="6">
    <source>
        <dbReference type="ARBA" id="ARBA00023263"/>
    </source>
</evidence>
<reference evidence="9 10" key="1">
    <citation type="submission" date="2020-08" db="EMBL/GenBank/DDBJ databases">
        <title>Genomic Encyclopedia of Type Strains, Phase III (KMG-III): the genomes of soil and plant-associated and newly described type strains.</title>
        <authorList>
            <person name="Whitman W."/>
        </authorList>
    </citation>
    <scope>NUCLEOTIDE SEQUENCE [LARGE SCALE GENOMIC DNA]</scope>
    <source>
        <strain evidence="9 10">CECT 8799</strain>
    </source>
</reference>
<comment type="subcellular location">
    <subcellularLocation>
        <location evidence="1">Fimbrium</location>
    </subcellularLocation>
</comment>
<evidence type="ECO:0000256" key="1">
    <source>
        <dbReference type="ARBA" id="ARBA00004561"/>
    </source>
</evidence>
<evidence type="ECO:0000313" key="10">
    <source>
        <dbReference type="Proteomes" id="UP000535937"/>
    </source>
</evidence>
<gene>
    <name evidence="9" type="ORF">FHS09_003877</name>
</gene>
<organism evidence="9 10">
    <name type="scientific">Microbulbifer rhizosphaerae</name>
    <dbReference type="NCBI Taxonomy" id="1562603"/>
    <lineage>
        <taxon>Bacteria</taxon>
        <taxon>Pseudomonadati</taxon>
        <taxon>Pseudomonadota</taxon>
        <taxon>Gammaproteobacteria</taxon>
        <taxon>Cellvibrionales</taxon>
        <taxon>Microbulbiferaceae</taxon>
        <taxon>Microbulbifer</taxon>
    </lineage>
</organism>
<dbReference type="GO" id="GO:0046872">
    <property type="term" value="F:metal ion binding"/>
    <property type="evidence" value="ECO:0007669"/>
    <property type="project" value="UniProtKB-KW"/>
</dbReference>
<dbReference type="RefSeq" id="WP_183462852.1">
    <property type="nucleotide sequence ID" value="NZ_JACHWZ010000023.1"/>
</dbReference>
<comment type="similarity">
    <text evidence="2">Belongs to the PilY1 family.</text>
</comment>